<name>A0A2J7ZY80_9CHLO</name>
<gene>
    <name evidence="2" type="ORF">TSOC_008541</name>
</gene>
<comment type="caution">
    <text evidence="2">The sequence shown here is derived from an EMBL/GenBank/DDBJ whole genome shotgun (WGS) entry which is preliminary data.</text>
</comment>
<evidence type="ECO:0000313" key="2">
    <source>
        <dbReference type="EMBL" id="PNH05216.1"/>
    </source>
</evidence>
<dbReference type="PANTHER" id="PTHR33432:SF22">
    <property type="entry name" value="OS10G0436850 PROTEIN"/>
    <property type="match status" value="1"/>
</dbReference>
<proteinExistence type="predicted"/>
<evidence type="ECO:0000256" key="1">
    <source>
        <dbReference type="SAM" id="MobiDB-lite"/>
    </source>
</evidence>
<evidence type="ECO:0000313" key="3">
    <source>
        <dbReference type="Proteomes" id="UP000236333"/>
    </source>
</evidence>
<protein>
    <recommendedName>
        <fullName evidence="4">Tudor domain-containing protein</fullName>
    </recommendedName>
</protein>
<feature type="region of interest" description="Disordered" evidence="1">
    <location>
        <begin position="232"/>
        <end position="257"/>
    </location>
</feature>
<organism evidence="2 3">
    <name type="scientific">Tetrabaena socialis</name>
    <dbReference type="NCBI Taxonomy" id="47790"/>
    <lineage>
        <taxon>Eukaryota</taxon>
        <taxon>Viridiplantae</taxon>
        <taxon>Chlorophyta</taxon>
        <taxon>core chlorophytes</taxon>
        <taxon>Chlorophyceae</taxon>
        <taxon>CS clade</taxon>
        <taxon>Chlamydomonadales</taxon>
        <taxon>Tetrabaenaceae</taxon>
        <taxon>Tetrabaena</taxon>
    </lineage>
</organism>
<dbReference type="OrthoDB" id="1737049at2759"/>
<dbReference type="InterPro" id="IPR033485">
    <property type="entry name" value="EMSY-LIKE_plant"/>
</dbReference>
<dbReference type="PANTHER" id="PTHR33432">
    <property type="entry name" value="PROTEIN EMSY-LIKE 4"/>
    <property type="match status" value="1"/>
</dbReference>
<dbReference type="CDD" id="cd20404">
    <property type="entry name" value="Tudor_Agenet_AtEML-like"/>
    <property type="match status" value="1"/>
</dbReference>
<evidence type="ECO:0008006" key="4">
    <source>
        <dbReference type="Google" id="ProtNLM"/>
    </source>
</evidence>
<reference evidence="2 3" key="1">
    <citation type="journal article" date="2017" name="Mol. Biol. Evol.">
        <title>The 4-celled Tetrabaena socialis nuclear genome reveals the essential components for genetic control of cell number at the origin of multicellularity in the volvocine lineage.</title>
        <authorList>
            <person name="Featherston J."/>
            <person name="Arakaki Y."/>
            <person name="Hanschen E.R."/>
            <person name="Ferris P.J."/>
            <person name="Michod R.E."/>
            <person name="Olson B.J.S.C."/>
            <person name="Nozaki H."/>
            <person name="Durand P.M."/>
        </authorList>
    </citation>
    <scope>NUCLEOTIDE SEQUENCE [LARGE SCALE GENOMIC DNA]</scope>
    <source>
        <strain evidence="2 3">NIES-571</strain>
    </source>
</reference>
<keyword evidence="3" id="KW-1185">Reference proteome</keyword>
<feature type="region of interest" description="Disordered" evidence="1">
    <location>
        <begin position="114"/>
        <end position="138"/>
    </location>
</feature>
<feature type="compositionally biased region" description="Acidic residues" evidence="1">
    <location>
        <begin position="248"/>
        <end position="257"/>
    </location>
</feature>
<dbReference type="EMBL" id="PGGS01000323">
    <property type="protein sequence ID" value="PNH05216.1"/>
    <property type="molecule type" value="Genomic_DNA"/>
</dbReference>
<sequence length="257" mass="27265">MGPVDLHKRELCKQAYLLIHKYLAAADKEGQESFEFRKNLRRKDALDIDLATNKEVMSELNKFKEQGGVAALVTGHGSVQGSAANAGVKAARSKGAGAAGMGTGGAAGLPPLGAGGAKGGAKPSRSTPKGGVIKAEGGPSLASLPPKIGFRINRWWPNENKWYTAVVTDFNAETNEYRLTYNLGSAQETYEDLNMDVADPSVYEITGDKLNLLAQKGSAAVNNSTVLQPFLARAGGTKSSKKRRSSDDDMGSDEDYQ</sequence>
<dbReference type="GO" id="GO:0050832">
    <property type="term" value="P:defense response to fungus"/>
    <property type="evidence" value="ECO:0007669"/>
    <property type="project" value="InterPro"/>
</dbReference>
<dbReference type="Proteomes" id="UP000236333">
    <property type="component" value="Unassembled WGS sequence"/>
</dbReference>
<dbReference type="AlphaFoldDB" id="A0A2J7ZY80"/>
<accession>A0A2J7ZY80</accession>